<dbReference type="EMBL" id="CP036525">
    <property type="protein sequence ID" value="QDT01696.1"/>
    <property type="molecule type" value="Genomic_DNA"/>
</dbReference>
<sequence length="354" mass="38679">MIAAGGCVWDRWTATNDDSSAVLRRWFADQTDSWANRFRERSLGPAGGSIELITDDAAVGQNAQCFDQVITVANEDPAEDANRPADEIEGTQLAAVIAAAVQRDSEPDPWQVMWLHSNFLAQRWDAPRSLFPIDDVELPSTEPSEEVDLIVDAASIESEAPEAIPLIFDSVDVPSVELGSSPHPDLVTAWMRTYGCQVRLIDLMIEVLLQSLQVDDPQVIVVGTSGFSLGQNGWIGHRCGPLRSPQIRLPMLLSDVGPIRLPQPAADVTMIDLLHAIGSGAEVKVGPKTWVAEAADGPIRTQSDRAQDAMTTSGWFYVRDSDQAEHLYLKPDDVEDFNDVGRLRLDVMDLLGGN</sequence>
<dbReference type="SUPFAM" id="SSF53649">
    <property type="entry name" value="Alkaline phosphatase-like"/>
    <property type="match status" value="1"/>
</dbReference>
<name>A0A517N3H9_9BACT</name>
<dbReference type="AlphaFoldDB" id="A0A517N3H9"/>
<keyword evidence="2" id="KW-1185">Reference proteome</keyword>
<protein>
    <recommendedName>
        <fullName evidence="3">Sulfatase</fullName>
    </recommendedName>
</protein>
<evidence type="ECO:0008006" key="3">
    <source>
        <dbReference type="Google" id="ProtNLM"/>
    </source>
</evidence>
<dbReference type="KEGG" id="rlc:K227x_00630"/>
<gene>
    <name evidence="1" type="ORF">K227x_00630</name>
</gene>
<accession>A0A517N3H9</accession>
<evidence type="ECO:0000313" key="2">
    <source>
        <dbReference type="Proteomes" id="UP000318538"/>
    </source>
</evidence>
<reference evidence="1 2" key="1">
    <citation type="submission" date="2019-02" db="EMBL/GenBank/DDBJ databases">
        <title>Deep-cultivation of Planctomycetes and their phenomic and genomic characterization uncovers novel biology.</title>
        <authorList>
            <person name="Wiegand S."/>
            <person name="Jogler M."/>
            <person name="Boedeker C."/>
            <person name="Pinto D."/>
            <person name="Vollmers J."/>
            <person name="Rivas-Marin E."/>
            <person name="Kohn T."/>
            <person name="Peeters S.H."/>
            <person name="Heuer A."/>
            <person name="Rast P."/>
            <person name="Oberbeckmann S."/>
            <person name="Bunk B."/>
            <person name="Jeske O."/>
            <person name="Meyerdierks A."/>
            <person name="Storesund J.E."/>
            <person name="Kallscheuer N."/>
            <person name="Luecker S."/>
            <person name="Lage O.M."/>
            <person name="Pohl T."/>
            <person name="Merkel B.J."/>
            <person name="Hornburger P."/>
            <person name="Mueller R.-W."/>
            <person name="Bruemmer F."/>
            <person name="Labrenz M."/>
            <person name="Spormann A.M."/>
            <person name="Op den Camp H."/>
            <person name="Overmann J."/>
            <person name="Amann R."/>
            <person name="Jetten M.S.M."/>
            <person name="Mascher T."/>
            <person name="Medema M.H."/>
            <person name="Devos D.P."/>
            <person name="Kaster A.-K."/>
            <person name="Ovreas L."/>
            <person name="Rohde M."/>
            <person name="Galperin M.Y."/>
            <person name="Jogler C."/>
        </authorList>
    </citation>
    <scope>NUCLEOTIDE SEQUENCE [LARGE SCALE GENOMIC DNA]</scope>
    <source>
        <strain evidence="1 2">K22_7</strain>
    </source>
</reference>
<dbReference type="Gene3D" id="3.40.720.10">
    <property type="entry name" value="Alkaline Phosphatase, subunit A"/>
    <property type="match status" value="1"/>
</dbReference>
<evidence type="ECO:0000313" key="1">
    <source>
        <dbReference type="EMBL" id="QDT01696.1"/>
    </source>
</evidence>
<dbReference type="Proteomes" id="UP000318538">
    <property type="component" value="Chromosome"/>
</dbReference>
<organism evidence="1 2">
    <name type="scientific">Rubripirellula lacrimiformis</name>
    <dbReference type="NCBI Taxonomy" id="1930273"/>
    <lineage>
        <taxon>Bacteria</taxon>
        <taxon>Pseudomonadati</taxon>
        <taxon>Planctomycetota</taxon>
        <taxon>Planctomycetia</taxon>
        <taxon>Pirellulales</taxon>
        <taxon>Pirellulaceae</taxon>
        <taxon>Rubripirellula</taxon>
    </lineage>
</organism>
<proteinExistence type="predicted"/>
<dbReference type="InterPro" id="IPR017850">
    <property type="entry name" value="Alkaline_phosphatase_core_sf"/>
</dbReference>